<dbReference type="InterPro" id="IPR003101">
    <property type="entry name" value="KIX_dom"/>
</dbReference>
<evidence type="ECO:0000259" key="9">
    <source>
        <dbReference type="PROSITE" id="PS50952"/>
    </source>
</evidence>
<dbReference type="GO" id="GO:0005667">
    <property type="term" value="C:transcription regulator complex"/>
    <property type="evidence" value="ECO:0007669"/>
    <property type="project" value="TreeGrafter"/>
</dbReference>
<dbReference type="GO" id="GO:0005634">
    <property type="term" value="C:nucleus"/>
    <property type="evidence" value="ECO:0007669"/>
    <property type="project" value="UniProtKB-SubCell"/>
</dbReference>
<keyword evidence="6" id="KW-0804">Transcription</keyword>
<evidence type="ECO:0000256" key="6">
    <source>
        <dbReference type="ARBA" id="ARBA00023163"/>
    </source>
</evidence>
<evidence type="ECO:0000256" key="1">
    <source>
        <dbReference type="ARBA" id="ARBA00004123"/>
    </source>
</evidence>
<evidence type="ECO:0000256" key="4">
    <source>
        <dbReference type="ARBA" id="ARBA00022853"/>
    </source>
</evidence>
<dbReference type="GO" id="GO:0031490">
    <property type="term" value="F:chromatin DNA binding"/>
    <property type="evidence" value="ECO:0007669"/>
    <property type="project" value="TreeGrafter"/>
</dbReference>
<gene>
    <name evidence="10" type="ORF">SINV_12956</name>
</gene>
<feature type="non-terminal residue" evidence="10">
    <location>
        <position position="173"/>
    </location>
</feature>
<dbReference type="InterPro" id="IPR036529">
    <property type="entry name" value="KIX_dom_sf"/>
</dbReference>
<dbReference type="PANTHER" id="PTHR13808:SF1">
    <property type="entry name" value="HISTONE ACETYLTRANSFERASE"/>
    <property type="match status" value="1"/>
</dbReference>
<comment type="catalytic activity">
    <reaction evidence="8">
        <text>L-lysyl-[protein] + acetyl-CoA = N(6)-acetyl-L-lysyl-[protein] + CoA + H(+)</text>
        <dbReference type="Rhea" id="RHEA:45948"/>
        <dbReference type="Rhea" id="RHEA-COMP:9752"/>
        <dbReference type="Rhea" id="RHEA-COMP:10731"/>
        <dbReference type="ChEBI" id="CHEBI:15378"/>
        <dbReference type="ChEBI" id="CHEBI:29969"/>
        <dbReference type="ChEBI" id="CHEBI:57287"/>
        <dbReference type="ChEBI" id="CHEBI:57288"/>
        <dbReference type="ChEBI" id="CHEBI:61930"/>
        <dbReference type="EC" id="2.3.1.48"/>
    </reaction>
</comment>
<dbReference type="PANTHER" id="PTHR13808">
    <property type="entry name" value="CBP/P300-RELATED"/>
    <property type="match status" value="1"/>
</dbReference>
<dbReference type="GO" id="GO:0045944">
    <property type="term" value="P:positive regulation of transcription by RNA polymerase II"/>
    <property type="evidence" value="ECO:0007669"/>
    <property type="project" value="TreeGrafter"/>
</dbReference>
<evidence type="ECO:0000256" key="8">
    <source>
        <dbReference type="ARBA" id="ARBA00048017"/>
    </source>
</evidence>
<dbReference type="EC" id="2.3.1.48" evidence="2"/>
<reference evidence="10" key="1">
    <citation type="journal article" date="2011" name="Proc. Natl. Acad. Sci. U.S.A.">
        <title>The genome of the fire ant Solenopsis invicta.</title>
        <authorList>
            <person name="Wurm Y."/>
            <person name="Wang J."/>
            <person name="Riba-Grognuz O."/>
            <person name="Corona M."/>
            <person name="Nygaard S."/>
            <person name="Hunt B.G."/>
            <person name="Ingram K.K."/>
            <person name="Falquet L."/>
            <person name="Nipitwattanaphon M."/>
            <person name="Gotzek D."/>
            <person name="Dijkstra M.B."/>
            <person name="Oettler J."/>
            <person name="Comtesse F."/>
            <person name="Shih C.J."/>
            <person name="Wu W.J."/>
            <person name="Yang C.C."/>
            <person name="Thomas J."/>
            <person name="Beaudoing E."/>
            <person name="Pradervand S."/>
            <person name="Flegel V."/>
            <person name="Cook E.D."/>
            <person name="Fabbretti R."/>
            <person name="Stockinger H."/>
            <person name="Long L."/>
            <person name="Farmerie W.G."/>
            <person name="Oakey J."/>
            <person name="Boomsma J.J."/>
            <person name="Pamilo P."/>
            <person name="Yi S.V."/>
            <person name="Heinze J."/>
            <person name="Goodisman M.A."/>
            <person name="Farinelli L."/>
            <person name="Harshman K."/>
            <person name="Hulo N."/>
            <person name="Cerutti L."/>
            <person name="Xenarios I."/>
            <person name="Shoemaker D."/>
            <person name="Keller L."/>
        </authorList>
    </citation>
    <scope>NUCLEOTIDE SEQUENCE [LARGE SCALE GENOMIC DNA]</scope>
</reference>
<feature type="non-terminal residue" evidence="10">
    <location>
        <position position="1"/>
    </location>
</feature>
<evidence type="ECO:0000256" key="2">
    <source>
        <dbReference type="ARBA" id="ARBA00013184"/>
    </source>
</evidence>
<keyword evidence="4" id="KW-0156">Chromatin regulator</keyword>
<dbReference type="Gene3D" id="1.10.246.20">
    <property type="entry name" value="Coactivator CBP, KIX domain"/>
    <property type="match status" value="1"/>
</dbReference>
<keyword evidence="3" id="KW-0808">Transferase</keyword>
<dbReference type="PROSITE" id="PS50952">
    <property type="entry name" value="KIX"/>
    <property type="match status" value="1"/>
</dbReference>
<organism>
    <name type="scientific">Solenopsis invicta</name>
    <name type="common">Red imported fire ant</name>
    <name type="synonym">Solenopsis wagneri</name>
    <dbReference type="NCBI Taxonomy" id="13686"/>
    <lineage>
        <taxon>Eukaryota</taxon>
        <taxon>Metazoa</taxon>
        <taxon>Ecdysozoa</taxon>
        <taxon>Arthropoda</taxon>
        <taxon>Hexapoda</taxon>
        <taxon>Insecta</taxon>
        <taxon>Pterygota</taxon>
        <taxon>Neoptera</taxon>
        <taxon>Endopterygota</taxon>
        <taxon>Hymenoptera</taxon>
        <taxon>Apocrita</taxon>
        <taxon>Aculeata</taxon>
        <taxon>Formicoidea</taxon>
        <taxon>Formicidae</taxon>
        <taxon>Myrmicinae</taxon>
        <taxon>Solenopsis</taxon>
    </lineage>
</organism>
<evidence type="ECO:0000256" key="5">
    <source>
        <dbReference type="ARBA" id="ARBA00023015"/>
    </source>
</evidence>
<evidence type="ECO:0000313" key="10">
    <source>
        <dbReference type="EMBL" id="EFZ10559.1"/>
    </source>
</evidence>
<evidence type="ECO:0000256" key="7">
    <source>
        <dbReference type="ARBA" id="ARBA00023242"/>
    </source>
</evidence>
<sequence length="173" mass="19969">ELPGGLQLGQVTSTPAQRTKEWHMSVTLDLRNHLVHKLLVRVLLYMIQAIFPTPDSQAILNETIYNLIAYARKMEGDMYERANSRSEYYCLLAKKIYEIQKELGNVLLVTLKYLLSYKHLCQKWCDFGNLILFVALVPYKSASQTSFTNQLFLTSTGDINLAGFFLKMFRLYS</sequence>
<name>E9J9E8_SOLIN</name>
<accession>E9J9E8</accession>
<feature type="domain" description="KIX" evidence="9">
    <location>
        <begin position="17"/>
        <end position="104"/>
    </location>
</feature>
<evidence type="ECO:0000256" key="3">
    <source>
        <dbReference type="ARBA" id="ARBA00022679"/>
    </source>
</evidence>
<dbReference type="SUPFAM" id="SSF47040">
    <property type="entry name" value="Kix domain of CBP (creb binding protein)"/>
    <property type="match status" value="1"/>
</dbReference>
<keyword evidence="5" id="KW-0805">Transcription regulation</keyword>
<dbReference type="AlphaFoldDB" id="E9J9E8"/>
<dbReference type="GO" id="GO:0000123">
    <property type="term" value="C:histone acetyltransferase complex"/>
    <property type="evidence" value="ECO:0007669"/>
    <property type="project" value="TreeGrafter"/>
</dbReference>
<dbReference type="GO" id="GO:0003713">
    <property type="term" value="F:transcription coactivator activity"/>
    <property type="evidence" value="ECO:0007669"/>
    <property type="project" value="TreeGrafter"/>
</dbReference>
<comment type="subcellular location">
    <subcellularLocation>
        <location evidence="1">Nucleus</location>
    </subcellularLocation>
</comment>
<dbReference type="EMBL" id="GL769293">
    <property type="protein sequence ID" value="EFZ10559.1"/>
    <property type="molecule type" value="Genomic_DNA"/>
</dbReference>
<proteinExistence type="predicted"/>
<keyword evidence="7" id="KW-0539">Nucleus</keyword>
<dbReference type="Pfam" id="PF02172">
    <property type="entry name" value="KIX"/>
    <property type="match status" value="1"/>
</dbReference>
<dbReference type="GO" id="GO:0004402">
    <property type="term" value="F:histone acetyltransferase activity"/>
    <property type="evidence" value="ECO:0007669"/>
    <property type="project" value="InterPro"/>
</dbReference>
<protein>
    <recommendedName>
        <fullName evidence="2">histone acetyltransferase</fullName>
        <ecNumber evidence="2">2.3.1.48</ecNumber>
    </recommendedName>
</protein>
<dbReference type="HOGENOM" id="CLU_1551527_0_0_1"/>
<dbReference type="InterPro" id="IPR013178">
    <property type="entry name" value="Histone_AcTrfase_Rtt109/CBP"/>
</dbReference>